<keyword evidence="3" id="KW-1185">Reference proteome</keyword>
<organism evidence="2 3">
    <name type="scientific">Klebsormidium nitens</name>
    <name type="common">Green alga</name>
    <name type="synonym">Ulothrix nitens</name>
    <dbReference type="NCBI Taxonomy" id="105231"/>
    <lineage>
        <taxon>Eukaryota</taxon>
        <taxon>Viridiplantae</taxon>
        <taxon>Streptophyta</taxon>
        <taxon>Klebsormidiophyceae</taxon>
        <taxon>Klebsormidiales</taxon>
        <taxon>Klebsormidiaceae</taxon>
        <taxon>Klebsormidium</taxon>
    </lineage>
</organism>
<feature type="compositionally biased region" description="Basic and acidic residues" evidence="1">
    <location>
        <begin position="125"/>
        <end position="135"/>
    </location>
</feature>
<dbReference type="AlphaFoldDB" id="A0A0U9HKZ2"/>
<feature type="region of interest" description="Disordered" evidence="1">
    <location>
        <begin position="59"/>
        <end position="93"/>
    </location>
</feature>
<accession>A0A0U9HKZ2</accession>
<feature type="region of interest" description="Disordered" evidence="1">
    <location>
        <begin position="115"/>
        <end position="149"/>
    </location>
</feature>
<protein>
    <recommendedName>
        <fullName evidence="4">J domain-containing protein</fullName>
    </recommendedName>
</protein>
<proteinExistence type="predicted"/>
<evidence type="ECO:0000313" key="2">
    <source>
        <dbReference type="EMBL" id="GAQ81825.1"/>
    </source>
</evidence>
<feature type="compositionally biased region" description="Polar residues" evidence="1">
    <location>
        <begin position="63"/>
        <end position="78"/>
    </location>
</feature>
<feature type="compositionally biased region" description="Basic and acidic residues" evidence="1">
    <location>
        <begin position="166"/>
        <end position="231"/>
    </location>
</feature>
<evidence type="ECO:0000256" key="1">
    <source>
        <dbReference type="SAM" id="MobiDB-lite"/>
    </source>
</evidence>
<name>A0A0U9HKZ2_KLENI</name>
<sequence length="326" mass="38592">MSTWEERMQAERGCQLELQKQKIGGTAEFRKWAVRNHPDKGGKLRVFQKVSGCVDLMYKTSEADTTGPSTSYSQSTSRPPGKRTKPRTAKPAQSDYYWSAYEEYESDDDFIFGGGTRFSRGSQYRPRDARRRESNRAYGFRGTSPMDDNVTFEDWEEFEEFIREHVRKREYEARRTEETQKERKREKRKEREKEREKERQEREARPRGGRDGRTETDAAKAQRATSPDEWRGPANPYQAPEAPKPSRRRPPRQEPRERTPREKGRAAAQDFLQRLKRAFQFEGQTRQQREGEMSWRHRLSRPQLVFMVAQLTCIQSVFLSTAFRRL</sequence>
<evidence type="ECO:0000313" key="3">
    <source>
        <dbReference type="Proteomes" id="UP000054558"/>
    </source>
</evidence>
<reference evidence="2 3" key="1">
    <citation type="journal article" date="2014" name="Nat. Commun.">
        <title>Klebsormidium flaccidum genome reveals primary factors for plant terrestrial adaptation.</title>
        <authorList>
            <person name="Hori K."/>
            <person name="Maruyama F."/>
            <person name="Fujisawa T."/>
            <person name="Togashi T."/>
            <person name="Yamamoto N."/>
            <person name="Seo M."/>
            <person name="Sato S."/>
            <person name="Yamada T."/>
            <person name="Mori H."/>
            <person name="Tajima N."/>
            <person name="Moriyama T."/>
            <person name="Ikeuchi M."/>
            <person name="Watanabe M."/>
            <person name="Wada H."/>
            <person name="Kobayashi K."/>
            <person name="Saito M."/>
            <person name="Masuda T."/>
            <person name="Sasaki-Sekimoto Y."/>
            <person name="Mashiguchi K."/>
            <person name="Awai K."/>
            <person name="Shimojima M."/>
            <person name="Masuda S."/>
            <person name="Iwai M."/>
            <person name="Nobusawa T."/>
            <person name="Narise T."/>
            <person name="Kondo S."/>
            <person name="Saito H."/>
            <person name="Sato R."/>
            <person name="Murakawa M."/>
            <person name="Ihara Y."/>
            <person name="Oshima-Yamada Y."/>
            <person name="Ohtaka K."/>
            <person name="Satoh M."/>
            <person name="Sonobe K."/>
            <person name="Ishii M."/>
            <person name="Ohtani R."/>
            <person name="Kanamori-Sato M."/>
            <person name="Honoki R."/>
            <person name="Miyazaki D."/>
            <person name="Mochizuki H."/>
            <person name="Umetsu J."/>
            <person name="Higashi K."/>
            <person name="Shibata D."/>
            <person name="Kamiya Y."/>
            <person name="Sato N."/>
            <person name="Nakamura Y."/>
            <person name="Tabata S."/>
            <person name="Ida S."/>
            <person name="Kurokawa K."/>
            <person name="Ohta H."/>
        </authorList>
    </citation>
    <scope>NUCLEOTIDE SEQUENCE [LARGE SCALE GENOMIC DNA]</scope>
    <source>
        <strain evidence="2 3">NIES-2285</strain>
    </source>
</reference>
<dbReference type="EMBL" id="DF237041">
    <property type="protein sequence ID" value="GAQ81825.1"/>
    <property type="molecule type" value="Genomic_DNA"/>
</dbReference>
<feature type="compositionally biased region" description="Basic and acidic residues" evidence="1">
    <location>
        <begin position="251"/>
        <end position="265"/>
    </location>
</feature>
<evidence type="ECO:0008006" key="4">
    <source>
        <dbReference type="Google" id="ProtNLM"/>
    </source>
</evidence>
<dbReference type="Proteomes" id="UP000054558">
    <property type="component" value="Unassembled WGS sequence"/>
</dbReference>
<dbReference type="OrthoDB" id="2021082at2759"/>
<gene>
    <name evidence="2" type="ORF">KFL_000920100</name>
</gene>
<feature type="region of interest" description="Disordered" evidence="1">
    <location>
        <begin position="166"/>
        <end position="267"/>
    </location>
</feature>